<keyword evidence="2" id="KW-0732">Signal</keyword>
<sequence>MNKSIRIAAGTILAAALGANAHAFDLKGLTDKATKAVDEASNKVNEQTDKANSAINSASEKGQANLDQATGQWQVAGDAKNMVDTLSSDLGVSRAQAAGGSAALLALAQTKLDASQFSGITDKVSGLSNMLGSSEQSSGLLGNVLGNVKSLQGAQTAFSAMGLSPDMIGQFAPVMLKFLGGQGVADGVLGSLQQLWTPAG</sequence>
<evidence type="ECO:0008006" key="5">
    <source>
        <dbReference type="Google" id="ProtNLM"/>
    </source>
</evidence>
<keyword evidence="4" id="KW-1185">Reference proteome</keyword>
<evidence type="ECO:0000313" key="3">
    <source>
        <dbReference type="EMBL" id="KAF0808372.1"/>
    </source>
</evidence>
<feature type="signal peptide" evidence="2">
    <location>
        <begin position="1"/>
        <end position="23"/>
    </location>
</feature>
<proteinExistence type="predicted"/>
<feature type="coiled-coil region" evidence="1">
    <location>
        <begin position="30"/>
        <end position="57"/>
    </location>
</feature>
<dbReference type="RefSeq" id="WP_133491197.1">
    <property type="nucleotide sequence ID" value="NZ_AQPF01000001.1"/>
</dbReference>
<dbReference type="EMBL" id="AQPF01000001">
    <property type="protein sequence ID" value="KAF0808372.1"/>
    <property type="molecule type" value="Genomic_DNA"/>
</dbReference>
<feature type="chain" id="PRO_5045080562" description="DUF2780 domain-containing protein" evidence="2">
    <location>
        <begin position="24"/>
        <end position="200"/>
    </location>
</feature>
<protein>
    <recommendedName>
        <fullName evidence="5">DUF2780 domain-containing protein</fullName>
    </recommendedName>
</protein>
<reference evidence="3 4" key="1">
    <citation type="submission" date="2012-09" db="EMBL/GenBank/DDBJ databases">
        <title>Genome Sequence of alkane-degrading Bacterium Alcanivorax sp. 6-D-6.</title>
        <authorList>
            <person name="Lai Q."/>
            <person name="Shao Z."/>
        </authorList>
    </citation>
    <scope>NUCLEOTIDE SEQUENCE [LARGE SCALE GENOMIC DNA]</scope>
    <source>
        <strain evidence="3 4">6-D-6</strain>
    </source>
</reference>
<dbReference type="InterPro" id="IPR021302">
    <property type="entry name" value="DUF2780_VcgC/VcgE"/>
</dbReference>
<evidence type="ECO:0000256" key="1">
    <source>
        <dbReference type="SAM" id="Coils"/>
    </source>
</evidence>
<comment type="caution">
    <text evidence="3">The sequence shown here is derived from an EMBL/GenBank/DDBJ whole genome shotgun (WGS) entry which is preliminary data.</text>
</comment>
<accession>A0ABQ6YDU6</accession>
<name>A0ABQ6YDU6_9GAMM</name>
<keyword evidence="1" id="KW-0175">Coiled coil</keyword>
<evidence type="ECO:0000256" key="2">
    <source>
        <dbReference type="SAM" id="SignalP"/>
    </source>
</evidence>
<dbReference type="Pfam" id="PF11075">
    <property type="entry name" value="DUF2780"/>
    <property type="match status" value="1"/>
</dbReference>
<gene>
    <name evidence="3" type="ORF">A6D6_00081</name>
</gene>
<evidence type="ECO:0000313" key="4">
    <source>
        <dbReference type="Proteomes" id="UP000771797"/>
    </source>
</evidence>
<organism evidence="3 4">
    <name type="scientific">Alcanivorax xiamenensis</name>
    <dbReference type="NCBI Taxonomy" id="1177156"/>
    <lineage>
        <taxon>Bacteria</taxon>
        <taxon>Pseudomonadati</taxon>
        <taxon>Pseudomonadota</taxon>
        <taxon>Gammaproteobacteria</taxon>
        <taxon>Oceanospirillales</taxon>
        <taxon>Alcanivoracaceae</taxon>
        <taxon>Alcanivorax</taxon>
    </lineage>
</organism>
<dbReference type="Proteomes" id="UP000771797">
    <property type="component" value="Unassembled WGS sequence"/>
</dbReference>